<protein>
    <recommendedName>
        <fullName evidence="3">General stress protein 17M-like domain-containing protein</fullName>
    </recommendedName>
</protein>
<evidence type="ECO:0000313" key="2">
    <source>
        <dbReference type="Proteomes" id="UP000612456"/>
    </source>
</evidence>
<reference evidence="1" key="1">
    <citation type="journal article" date="2014" name="Int. J. Syst. Evol. Microbiol.">
        <title>Complete genome sequence of Corynebacterium casei LMG S-19264T (=DSM 44701T), isolated from a smear-ripened cheese.</title>
        <authorList>
            <consortium name="US DOE Joint Genome Institute (JGI-PGF)"/>
            <person name="Walter F."/>
            <person name="Albersmeier A."/>
            <person name="Kalinowski J."/>
            <person name="Ruckert C."/>
        </authorList>
    </citation>
    <scope>NUCLEOTIDE SEQUENCE</scope>
    <source>
        <strain evidence="1">CGMCC 1.15178</strain>
    </source>
</reference>
<dbReference type="RefSeq" id="WP_188998307.1">
    <property type="nucleotide sequence ID" value="NZ_BMHP01000007.1"/>
</dbReference>
<keyword evidence="2" id="KW-1185">Reference proteome</keyword>
<organism evidence="1 2">
    <name type="scientific">Paenibacillus nasutitermitis</name>
    <dbReference type="NCBI Taxonomy" id="1652958"/>
    <lineage>
        <taxon>Bacteria</taxon>
        <taxon>Bacillati</taxon>
        <taxon>Bacillota</taxon>
        <taxon>Bacilli</taxon>
        <taxon>Bacillales</taxon>
        <taxon>Paenibacillaceae</taxon>
        <taxon>Paenibacillus</taxon>
    </lineage>
</organism>
<comment type="caution">
    <text evidence="1">The sequence shown here is derived from an EMBL/GenBank/DDBJ whole genome shotgun (WGS) entry which is preliminary data.</text>
</comment>
<name>A0A916ZFR3_9BACL</name>
<sequence length="179" mass="18572">MAIKIGIFKTQKQALDAIEALQQEGFTENQLKVIAKDREHSRLLESETNVHTDEIQDIAETRDHMEDGIGIPAIGLAGTGVGTAGGVGVNSGGAGATYYGAGILAGDGILDDQTDMGDALHALGVTGSDAEKCRDALAEGCIVITAETDADQPSNFATNISRGDTAEAVYQRAGAERIL</sequence>
<dbReference type="EMBL" id="BMHP01000007">
    <property type="protein sequence ID" value="GGD94574.1"/>
    <property type="molecule type" value="Genomic_DNA"/>
</dbReference>
<gene>
    <name evidence="1" type="ORF">GCM10010911_61560</name>
</gene>
<accession>A0A916ZFR3</accession>
<dbReference type="Proteomes" id="UP000612456">
    <property type="component" value="Unassembled WGS sequence"/>
</dbReference>
<evidence type="ECO:0008006" key="3">
    <source>
        <dbReference type="Google" id="ProtNLM"/>
    </source>
</evidence>
<proteinExistence type="predicted"/>
<dbReference type="AlphaFoldDB" id="A0A916ZFR3"/>
<evidence type="ECO:0000313" key="1">
    <source>
        <dbReference type="EMBL" id="GGD94574.1"/>
    </source>
</evidence>
<reference evidence="1" key="2">
    <citation type="submission" date="2020-09" db="EMBL/GenBank/DDBJ databases">
        <authorList>
            <person name="Sun Q."/>
            <person name="Zhou Y."/>
        </authorList>
    </citation>
    <scope>NUCLEOTIDE SEQUENCE</scope>
    <source>
        <strain evidence="1">CGMCC 1.15178</strain>
    </source>
</reference>